<reference evidence="7 8" key="1">
    <citation type="submission" date="2019-12" db="EMBL/GenBank/DDBJ databases">
        <title>Novel species isolated from a subtropical stream in China.</title>
        <authorList>
            <person name="Lu H."/>
        </authorList>
    </citation>
    <scope>NUCLEOTIDE SEQUENCE [LARGE SCALE GENOMIC DNA]</scope>
    <source>
        <strain evidence="7 8">FT134W</strain>
    </source>
</reference>
<name>A0A7X4GWX9_9BURK</name>
<dbReference type="PANTHER" id="PTHR30055">
    <property type="entry name" value="HTH-TYPE TRANSCRIPTIONAL REGULATOR RUTR"/>
    <property type="match status" value="1"/>
</dbReference>
<dbReference type="AlphaFoldDB" id="A0A7X4GWX9"/>
<evidence type="ECO:0000256" key="4">
    <source>
        <dbReference type="ARBA" id="ARBA00023163"/>
    </source>
</evidence>
<dbReference type="EMBL" id="WWCR01000001">
    <property type="protein sequence ID" value="MYM70636.1"/>
    <property type="molecule type" value="Genomic_DNA"/>
</dbReference>
<dbReference type="InterPro" id="IPR036271">
    <property type="entry name" value="Tet_transcr_reg_TetR-rel_C_sf"/>
</dbReference>
<dbReference type="Pfam" id="PF00440">
    <property type="entry name" value="TetR_N"/>
    <property type="match status" value="1"/>
</dbReference>
<evidence type="ECO:0000256" key="2">
    <source>
        <dbReference type="ARBA" id="ARBA00023015"/>
    </source>
</evidence>
<dbReference type="InterPro" id="IPR050109">
    <property type="entry name" value="HTH-type_TetR-like_transc_reg"/>
</dbReference>
<keyword evidence="3 5" id="KW-0238">DNA-binding</keyword>
<dbReference type="Gene3D" id="1.10.357.10">
    <property type="entry name" value="Tetracycline Repressor, domain 2"/>
    <property type="match status" value="1"/>
</dbReference>
<dbReference type="PRINTS" id="PR00400">
    <property type="entry name" value="TETREPRESSOR"/>
</dbReference>
<sequence>MAKNTPRREQALTRERIIEASISLLDSRGESGLTFRALAEELSTGAGAIYWHVANKNDLMTAACDALVARTLEVPVMEAAPQDVIRAVALGMFDAIDAHPWIGSALARAPWQSPIVRLLERLGKQVRAMGVAPAGQFAAVSALLSYILGVSGQNAANAQIGKELGGDREAILAQVAAAWSALDADAYPFTRSIAPQFREHDDRADFLAGIDLILRGMALPG</sequence>
<evidence type="ECO:0000313" key="8">
    <source>
        <dbReference type="Proteomes" id="UP000469734"/>
    </source>
</evidence>
<dbReference type="RefSeq" id="WP_161048556.1">
    <property type="nucleotide sequence ID" value="NZ_WWCR01000001.1"/>
</dbReference>
<dbReference type="PRINTS" id="PR00455">
    <property type="entry name" value="HTHTETR"/>
</dbReference>
<dbReference type="GO" id="GO:0003700">
    <property type="term" value="F:DNA-binding transcription factor activity"/>
    <property type="evidence" value="ECO:0007669"/>
    <property type="project" value="TreeGrafter"/>
</dbReference>
<feature type="DNA-binding region" description="H-T-H motif" evidence="5">
    <location>
        <begin position="34"/>
        <end position="53"/>
    </location>
</feature>
<dbReference type="InterPro" id="IPR003012">
    <property type="entry name" value="Tet_transcr_reg_TetR"/>
</dbReference>
<feature type="domain" description="HTH tetR-type" evidence="6">
    <location>
        <begin position="11"/>
        <end position="71"/>
    </location>
</feature>
<dbReference type="InterPro" id="IPR001647">
    <property type="entry name" value="HTH_TetR"/>
</dbReference>
<comment type="function">
    <text evidence="1">TetR is the repressor of the tetracycline resistance element; its N-terminal region forms a helix-turn-helix structure and binds DNA. Binding of tetracycline to TetR reduces the repressor affinity for the tetracycline resistance gene (tetA) promoter operator sites.</text>
</comment>
<gene>
    <name evidence="7" type="ORF">GTP56_00310</name>
</gene>
<evidence type="ECO:0000256" key="1">
    <source>
        <dbReference type="ARBA" id="ARBA00002856"/>
    </source>
</evidence>
<evidence type="ECO:0000256" key="5">
    <source>
        <dbReference type="PROSITE-ProRule" id="PRU00335"/>
    </source>
</evidence>
<accession>A0A7X4GWX9</accession>
<organism evidence="7 8">
    <name type="scientific">Duganella margarita</name>
    <dbReference type="NCBI Taxonomy" id="2692170"/>
    <lineage>
        <taxon>Bacteria</taxon>
        <taxon>Pseudomonadati</taxon>
        <taxon>Pseudomonadota</taxon>
        <taxon>Betaproteobacteria</taxon>
        <taxon>Burkholderiales</taxon>
        <taxon>Oxalobacteraceae</taxon>
        <taxon>Telluria group</taxon>
        <taxon>Duganella</taxon>
    </lineage>
</organism>
<dbReference type="GO" id="GO:0046677">
    <property type="term" value="P:response to antibiotic"/>
    <property type="evidence" value="ECO:0007669"/>
    <property type="project" value="InterPro"/>
</dbReference>
<dbReference type="GO" id="GO:0045892">
    <property type="term" value="P:negative regulation of DNA-templated transcription"/>
    <property type="evidence" value="ECO:0007669"/>
    <property type="project" value="InterPro"/>
</dbReference>
<keyword evidence="2" id="KW-0805">Transcription regulation</keyword>
<dbReference type="PANTHER" id="PTHR30055:SF151">
    <property type="entry name" value="TRANSCRIPTIONAL REGULATORY PROTEIN"/>
    <property type="match status" value="1"/>
</dbReference>
<dbReference type="InterPro" id="IPR009057">
    <property type="entry name" value="Homeodomain-like_sf"/>
</dbReference>
<dbReference type="Gene3D" id="1.10.10.60">
    <property type="entry name" value="Homeodomain-like"/>
    <property type="match status" value="1"/>
</dbReference>
<dbReference type="PROSITE" id="PS50977">
    <property type="entry name" value="HTH_TETR_2"/>
    <property type="match status" value="1"/>
</dbReference>
<dbReference type="SUPFAM" id="SSF46689">
    <property type="entry name" value="Homeodomain-like"/>
    <property type="match status" value="1"/>
</dbReference>
<comment type="caution">
    <text evidence="7">The sequence shown here is derived from an EMBL/GenBank/DDBJ whole genome shotgun (WGS) entry which is preliminary data.</text>
</comment>
<evidence type="ECO:0000256" key="3">
    <source>
        <dbReference type="ARBA" id="ARBA00023125"/>
    </source>
</evidence>
<evidence type="ECO:0000313" key="7">
    <source>
        <dbReference type="EMBL" id="MYM70636.1"/>
    </source>
</evidence>
<keyword evidence="4" id="KW-0804">Transcription</keyword>
<evidence type="ECO:0000259" key="6">
    <source>
        <dbReference type="PROSITE" id="PS50977"/>
    </source>
</evidence>
<proteinExistence type="predicted"/>
<dbReference type="GO" id="GO:0000976">
    <property type="term" value="F:transcription cis-regulatory region binding"/>
    <property type="evidence" value="ECO:0007669"/>
    <property type="project" value="TreeGrafter"/>
</dbReference>
<dbReference type="Proteomes" id="UP000469734">
    <property type="component" value="Unassembled WGS sequence"/>
</dbReference>
<dbReference type="SUPFAM" id="SSF48498">
    <property type="entry name" value="Tetracyclin repressor-like, C-terminal domain"/>
    <property type="match status" value="1"/>
</dbReference>
<protein>
    <submittedName>
        <fullName evidence="7">TetR family transcriptional regulator</fullName>
    </submittedName>
</protein>